<gene>
    <name evidence="3" type="ORF">PG993_014189</name>
</gene>
<keyword evidence="4" id="KW-1185">Reference proteome</keyword>
<dbReference type="PANTHER" id="PTHR10742:SF382">
    <property type="entry name" value="AMINE OXIDASE DOMAIN-CONTAINING PROTEIN"/>
    <property type="match status" value="1"/>
</dbReference>
<reference evidence="3 4" key="1">
    <citation type="submission" date="2023-01" db="EMBL/GenBank/DDBJ databases">
        <title>Analysis of 21 Apiospora genomes using comparative genomics revels a genus with tremendous synthesis potential of carbohydrate active enzymes and secondary metabolites.</title>
        <authorList>
            <person name="Sorensen T."/>
        </authorList>
    </citation>
    <scope>NUCLEOTIDE SEQUENCE [LARGE SCALE GENOMIC DNA]</scope>
    <source>
        <strain evidence="3 4">CBS 33761</strain>
    </source>
</reference>
<feature type="signal peptide" evidence="1">
    <location>
        <begin position="1"/>
        <end position="16"/>
    </location>
</feature>
<name>A0ABR1RSC7_9PEZI</name>
<dbReference type="SUPFAM" id="SSF51905">
    <property type="entry name" value="FAD/NAD(P)-binding domain"/>
    <property type="match status" value="1"/>
</dbReference>
<dbReference type="InterPro" id="IPR050281">
    <property type="entry name" value="Flavin_monoamine_oxidase"/>
</dbReference>
<dbReference type="PROSITE" id="PS51257">
    <property type="entry name" value="PROKAR_LIPOPROTEIN"/>
    <property type="match status" value="1"/>
</dbReference>
<dbReference type="SUPFAM" id="SSF54373">
    <property type="entry name" value="FAD-linked reductases, C-terminal domain"/>
    <property type="match status" value="1"/>
</dbReference>
<proteinExistence type="predicted"/>
<dbReference type="Proteomes" id="UP001444661">
    <property type="component" value="Unassembled WGS sequence"/>
</dbReference>
<comment type="caution">
    <text evidence="3">The sequence shown here is derived from an EMBL/GenBank/DDBJ whole genome shotgun (WGS) entry which is preliminary data.</text>
</comment>
<dbReference type="Pfam" id="PF01593">
    <property type="entry name" value="Amino_oxidase"/>
    <property type="match status" value="1"/>
</dbReference>
<dbReference type="Gene3D" id="3.50.50.60">
    <property type="entry name" value="FAD/NAD(P)-binding domain"/>
    <property type="match status" value="1"/>
</dbReference>
<organism evidence="3 4">
    <name type="scientific">Apiospora rasikravindrae</name>
    <dbReference type="NCBI Taxonomy" id="990691"/>
    <lineage>
        <taxon>Eukaryota</taxon>
        <taxon>Fungi</taxon>
        <taxon>Dikarya</taxon>
        <taxon>Ascomycota</taxon>
        <taxon>Pezizomycotina</taxon>
        <taxon>Sordariomycetes</taxon>
        <taxon>Xylariomycetidae</taxon>
        <taxon>Amphisphaeriales</taxon>
        <taxon>Apiosporaceae</taxon>
        <taxon>Apiospora</taxon>
    </lineage>
</organism>
<evidence type="ECO:0000313" key="4">
    <source>
        <dbReference type="Proteomes" id="UP001444661"/>
    </source>
</evidence>
<evidence type="ECO:0000259" key="2">
    <source>
        <dbReference type="Pfam" id="PF01593"/>
    </source>
</evidence>
<sequence>MRYSLAASLLVSSAACAPYAPLPVHLETRSEIDSRVANVHVTFNEPVEGELTYTYGRHCSGAHQLRDAHHTVARSSNSESRLVWLMPKDAESGGCLSAWDSNGTLVGRSESQRFQTVKKRELRKRDEIAMSQEMGIDTWGPWFDGVKLLENKEISAVDAEAAKAKEVAIVGGGMSGLMTYLVLSQSGLSNIKILEASQRLGGRVHTEYLSGGPFDYSYQEMGPMRFPMTVSVANETYNVTDHQLVFQLASEMNSLNNHDRNLSVDFIPWYQASPNGLSYNNGFKLPETGMPPTLAQIQQNASLAAPAPVLDETTQKLQDAITKITSNETMMIEVATNMHKAHKDFIVNGLGGKGGEVWSEFAYMVNYLNATLNQTDVVVGSSADSSFWNSLYDNVYFSASTWSTIDGGLSRLPLSFHPLVDNITTMDAHVDQVEYLDEEQRVRLSWKQKGAKNAAYQNATFDYAVIAMPFSKVKLWRLPMLPTTIKNAINNVPMESACKVALEYKTRFWEHLPTGPIYGSCSTSTDIPGVGSVCYPSYNTNATSGPASILASYASGDWAVRWLSQTEEEHVQYMVDAMVEIHGEVAREQYTGKYNRRCWYLDPYECGAWAAPTIGQHQLYIPEYFKTYSNMIFVGEQTSYTHAWIASALESGVRGAVQLLLG</sequence>
<dbReference type="InterPro" id="IPR036188">
    <property type="entry name" value="FAD/NAD-bd_sf"/>
</dbReference>
<dbReference type="Gene3D" id="1.20.1440.240">
    <property type="match status" value="1"/>
</dbReference>
<dbReference type="EMBL" id="JAQQWK010000013">
    <property type="protein sequence ID" value="KAK8017863.1"/>
    <property type="molecule type" value="Genomic_DNA"/>
</dbReference>
<dbReference type="Gene3D" id="3.90.660.10">
    <property type="match status" value="1"/>
</dbReference>
<evidence type="ECO:0000313" key="3">
    <source>
        <dbReference type="EMBL" id="KAK8017863.1"/>
    </source>
</evidence>
<accession>A0ABR1RSC7</accession>
<feature type="chain" id="PRO_5045319638" evidence="1">
    <location>
        <begin position="17"/>
        <end position="662"/>
    </location>
</feature>
<keyword evidence="1" id="KW-0732">Signal</keyword>
<feature type="domain" description="Amine oxidase" evidence="2">
    <location>
        <begin position="174"/>
        <end position="660"/>
    </location>
</feature>
<dbReference type="PANTHER" id="PTHR10742">
    <property type="entry name" value="FLAVIN MONOAMINE OXIDASE"/>
    <property type="match status" value="1"/>
</dbReference>
<evidence type="ECO:0000256" key="1">
    <source>
        <dbReference type="SAM" id="SignalP"/>
    </source>
</evidence>
<protein>
    <submittedName>
        <fullName evidence="3">Amino-acid oxidase</fullName>
    </submittedName>
</protein>
<dbReference type="InterPro" id="IPR002937">
    <property type="entry name" value="Amino_oxidase"/>
</dbReference>